<evidence type="ECO:0000256" key="12">
    <source>
        <dbReference type="SAM" id="MobiDB-lite"/>
    </source>
</evidence>
<dbReference type="InterPro" id="IPR028651">
    <property type="entry name" value="ING_fam"/>
</dbReference>
<dbReference type="AlphaFoldDB" id="A0AA39JE99"/>
<comment type="function">
    <text evidence="11">Component of an histone acetyltransferase complex.</text>
</comment>
<protein>
    <recommendedName>
        <fullName evidence="11">Chromatin modification-related protein</fullName>
    </recommendedName>
</protein>
<gene>
    <name evidence="14" type="ORF">EV420DRAFT_1278864</name>
</gene>
<feature type="compositionally biased region" description="Basic residues" evidence="12">
    <location>
        <begin position="1"/>
        <end position="11"/>
    </location>
</feature>
<evidence type="ECO:0000259" key="13">
    <source>
        <dbReference type="PROSITE" id="PS50016"/>
    </source>
</evidence>
<evidence type="ECO:0000256" key="8">
    <source>
        <dbReference type="PIRSR" id="PIRSR628651-50"/>
    </source>
</evidence>
<dbReference type="GO" id="GO:0006325">
    <property type="term" value="P:chromatin organization"/>
    <property type="evidence" value="ECO:0007669"/>
    <property type="project" value="UniProtKB-KW"/>
</dbReference>
<feature type="region of interest" description="Disordered" evidence="12">
    <location>
        <begin position="258"/>
        <end position="310"/>
    </location>
</feature>
<dbReference type="CDD" id="cd15587">
    <property type="entry name" value="PHD_Yng1p_like"/>
    <property type="match status" value="1"/>
</dbReference>
<feature type="domain" description="PHD-type" evidence="13">
    <location>
        <begin position="332"/>
        <end position="383"/>
    </location>
</feature>
<reference evidence="14" key="1">
    <citation type="submission" date="2023-06" db="EMBL/GenBank/DDBJ databases">
        <authorList>
            <consortium name="Lawrence Berkeley National Laboratory"/>
            <person name="Ahrendt S."/>
            <person name="Sahu N."/>
            <person name="Indic B."/>
            <person name="Wong-Bajracharya J."/>
            <person name="Merenyi Z."/>
            <person name="Ke H.-M."/>
            <person name="Monk M."/>
            <person name="Kocsube S."/>
            <person name="Drula E."/>
            <person name="Lipzen A."/>
            <person name="Balint B."/>
            <person name="Henrissat B."/>
            <person name="Andreopoulos B."/>
            <person name="Martin F.M."/>
            <person name="Harder C.B."/>
            <person name="Rigling D."/>
            <person name="Ford K.L."/>
            <person name="Foster G.D."/>
            <person name="Pangilinan J."/>
            <person name="Papanicolaou A."/>
            <person name="Barry K."/>
            <person name="LaButti K."/>
            <person name="Viragh M."/>
            <person name="Koriabine M."/>
            <person name="Yan M."/>
            <person name="Riley R."/>
            <person name="Champramary S."/>
            <person name="Plett K.L."/>
            <person name="Tsai I.J."/>
            <person name="Slot J."/>
            <person name="Sipos G."/>
            <person name="Plett J."/>
            <person name="Nagy L.G."/>
            <person name="Grigoriev I.V."/>
        </authorList>
    </citation>
    <scope>NUCLEOTIDE SEQUENCE</scope>
    <source>
        <strain evidence="14">CCBAS 213</strain>
    </source>
</reference>
<evidence type="ECO:0000256" key="11">
    <source>
        <dbReference type="RuleBase" id="RU361213"/>
    </source>
</evidence>
<name>A0AA39JE99_ARMTA</name>
<evidence type="ECO:0000256" key="5">
    <source>
        <dbReference type="ARBA" id="ARBA00022833"/>
    </source>
</evidence>
<proteinExistence type="inferred from homology"/>
<dbReference type="SUPFAM" id="SSF57903">
    <property type="entry name" value="FYVE/PHD zinc finger"/>
    <property type="match status" value="1"/>
</dbReference>
<dbReference type="Pfam" id="PF12998">
    <property type="entry name" value="ING"/>
    <property type="match status" value="2"/>
</dbReference>
<evidence type="ECO:0000256" key="10">
    <source>
        <dbReference type="PROSITE-ProRule" id="PRU00146"/>
    </source>
</evidence>
<dbReference type="GO" id="GO:0006355">
    <property type="term" value="P:regulation of DNA-templated transcription"/>
    <property type="evidence" value="ECO:0007669"/>
    <property type="project" value="TreeGrafter"/>
</dbReference>
<keyword evidence="5 9" id="KW-0862">Zinc</keyword>
<accession>A0AA39JE99</accession>
<keyword evidence="6 11" id="KW-0156">Chromatin regulator</keyword>
<dbReference type="InterPro" id="IPR019786">
    <property type="entry name" value="Zinc_finger_PHD-type_CS"/>
</dbReference>
<dbReference type="Gene3D" id="3.30.40.10">
    <property type="entry name" value="Zinc/RING finger domain, C3HC4 (zinc finger)"/>
    <property type="match status" value="1"/>
</dbReference>
<dbReference type="PANTHER" id="PTHR10333">
    <property type="entry name" value="INHIBITOR OF GROWTH PROTEIN"/>
    <property type="match status" value="1"/>
</dbReference>
<comment type="similarity">
    <text evidence="2 11">Belongs to the ING family.</text>
</comment>
<feature type="region of interest" description="Disordered" evidence="12">
    <location>
        <begin position="1"/>
        <end position="49"/>
    </location>
</feature>
<dbReference type="GO" id="GO:0005634">
    <property type="term" value="C:nucleus"/>
    <property type="evidence" value="ECO:0007669"/>
    <property type="project" value="UniProtKB-SubCell"/>
</dbReference>
<dbReference type="EMBL" id="JAUEPS010000072">
    <property type="protein sequence ID" value="KAK0441172.1"/>
    <property type="molecule type" value="Genomic_DNA"/>
</dbReference>
<feature type="site" description="Histone H3K4me3 binding" evidence="8">
    <location>
        <position position="334"/>
    </location>
</feature>
<dbReference type="InterPro" id="IPR024610">
    <property type="entry name" value="ING_N_histone-binding"/>
</dbReference>
<dbReference type="InterPro" id="IPR013083">
    <property type="entry name" value="Znf_RING/FYVE/PHD"/>
</dbReference>
<organism evidence="14 15">
    <name type="scientific">Armillaria tabescens</name>
    <name type="common">Ringless honey mushroom</name>
    <name type="synonym">Agaricus tabescens</name>
    <dbReference type="NCBI Taxonomy" id="1929756"/>
    <lineage>
        <taxon>Eukaryota</taxon>
        <taxon>Fungi</taxon>
        <taxon>Dikarya</taxon>
        <taxon>Basidiomycota</taxon>
        <taxon>Agaricomycotina</taxon>
        <taxon>Agaricomycetes</taxon>
        <taxon>Agaricomycetidae</taxon>
        <taxon>Agaricales</taxon>
        <taxon>Marasmiineae</taxon>
        <taxon>Physalacriaceae</taxon>
        <taxon>Desarmillaria</taxon>
    </lineage>
</organism>
<dbReference type="PROSITE" id="PS50016">
    <property type="entry name" value="ZF_PHD_2"/>
    <property type="match status" value="1"/>
</dbReference>
<evidence type="ECO:0000256" key="9">
    <source>
        <dbReference type="PIRSR" id="PIRSR628651-51"/>
    </source>
</evidence>
<feature type="site" description="Histone H3K4me3 binding" evidence="8">
    <location>
        <position position="357"/>
    </location>
</feature>
<feature type="binding site" evidence="9">
    <location>
        <position position="337"/>
    </location>
    <ligand>
        <name>Zn(2+)</name>
        <dbReference type="ChEBI" id="CHEBI:29105"/>
        <label>1</label>
    </ligand>
</feature>
<feature type="binding site" evidence="9">
    <location>
        <position position="359"/>
    </location>
    <ligand>
        <name>Zn(2+)</name>
        <dbReference type="ChEBI" id="CHEBI:29105"/>
        <label>1</label>
    </ligand>
</feature>
<dbReference type="InterPro" id="IPR011011">
    <property type="entry name" value="Znf_FYVE_PHD"/>
</dbReference>
<dbReference type="GO" id="GO:0000785">
    <property type="term" value="C:chromatin"/>
    <property type="evidence" value="ECO:0007669"/>
    <property type="project" value="UniProtKB-ARBA"/>
</dbReference>
<feature type="region of interest" description="Disordered" evidence="12">
    <location>
        <begin position="135"/>
        <end position="180"/>
    </location>
</feature>
<dbReference type="GO" id="GO:0008270">
    <property type="term" value="F:zinc ion binding"/>
    <property type="evidence" value="ECO:0007669"/>
    <property type="project" value="UniProtKB-KW"/>
</dbReference>
<dbReference type="Proteomes" id="UP001175211">
    <property type="component" value="Unassembled WGS sequence"/>
</dbReference>
<evidence type="ECO:0000313" key="14">
    <source>
        <dbReference type="EMBL" id="KAK0441172.1"/>
    </source>
</evidence>
<comment type="subcellular location">
    <subcellularLocation>
        <location evidence="1 11">Nucleus</location>
    </subcellularLocation>
</comment>
<feature type="binding site" evidence="9">
    <location>
        <position position="353"/>
    </location>
    <ligand>
        <name>Zn(2+)</name>
        <dbReference type="ChEBI" id="CHEBI:29105"/>
        <label>2</label>
    </ligand>
</feature>
<keyword evidence="15" id="KW-1185">Reference proteome</keyword>
<feature type="binding site" evidence="9">
    <location>
        <position position="335"/>
    </location>
    <ligand>
        <name>Zn(2+)</name>
        <dbReference type="ChEBI" id="CHEBI:29105"/>
        <label>1</label>
    </ligand>
</feature>
<comment type="caution">
    <text evidence="14">The sequence shown here is derived from an EMBL/GenBank/DDBJ whole genome shotgun (WGS) entry which is preliminary data.</text>
</comment>
<evidence type="ECO:0000256" key="2">
    <source>
        <dbReference type="ARBA" id="ARBA00010210"/>
    </source>
</evidence>
<evidence type="ECO:0000256" key="4">
    <source>
        <dbReference type="ARBA" id="ARBA00022771"/>
    </source>
</evidence>
<feature type="compositionally biased region" description="Pro residues" evidence="12">
    <location>
        <begin position="274"/>
        <end position="289"/>
    </location>
</feature>
<evidence type="ECO:0000256" key="7">
    <source>
        <dbReference type="ARBA" id="ARBA00023242"/>
    </source>
</evidence>
<dbReference type="Gene3D" id="6.10.140.1740">
    <property type="match status" value="1"/>
</dbReference>
<dbReference type="PANTHER" id="PTHR10333:SF42">
    <property type="entry name" value="INHIBITOR OF GROWTH PROTEIN 5"/>
    <property type="match status" value="1"/>
</dbReference>
<feature type="binding site" evidence="9">
    <location>
        <position position="348"/>
    </location>
    <ligand>
        <name>Zn(2+)</name>
        <dbReference type="ChEBI" id="CHEBI:29105"/>
        <label>2</label>
    </ligand>
</feature>
<dbReference type="InterPro" id="IPR019787">
    <property type="entry name" value="Znf_PHD-finger"/>
</dbReference>
<comment type="subunit">
    <text evidence="11">Component of an histone acetyltransferase complex. Interacts with H3K4me3 and to a lesser extent with H3K4me2.</text>
</comment>
<keyword evidence="3 9" id="KW-0479">Metal-binding</keyword>
<evidence type="ECO:0000313" key="15">
    <source>
        <dbReference type="Proteomes" id="UP001175211"/>
    </source>
</evidence>
<dbReference type="GeneID" id="85351657"/>
<feature type="binding site" evidence="9">
    <location>
        <position position="380"/>
    </location>
    <ligand>
        <name>Zn(2+)</name>
        <dbReference type="ChEBI" id="CHEBI:29105"/>
        <label>2</label>
    </ligand>
</feature>
<feature type="compositionally biased region" description="Acidic residues" evidence="12">
    <location>
        <begin position="28"/>
        <end position="48"/>
    </location>
</feature>
<evidence type="ECO:0000256" key="6">
    <source>
        <dbReference type="ARBA" id="ARBA00022853"/>
    </source>
</evidence>
<feature type="binding site" evidence="9">
    <location>
        <position position="362"/>
    </location>
    <ligand>
        <name>Zn(2+)</name>
        <dbReference type="ChEBI" id="CHEBI:29105"/>
        <label>1</label>
    </ligand>
</feature>
<dbReference type="SMART" id="SM01408">
    <property type="entry name" value="ING"/>
    <property type="match status" value="1"/>
</dbReference>
<dbReference type="SMART" id="SM00249">
    <property type="entry name" value="PHD"/>
    <property type="match status" value="1"/>
</dbReference>
<feature type="compositionally biased region" description="Low complexity" evidence="12">
    <location>
        <begin position="137"/>
        <end position="148"/>
    </location>
</feature>
<feature type="site" description="Histone H3K4me3 binding" evidence="8">
    <location>
        <position position="349"/>
    </location>
</feature>
<feature type="site" description="Histone H3K4me3 binding" evidence="8">
    <location>
        <position position="345"/>
    </location>
</feature>
<comment type="domain">
    <text evidence="11">The PHD-type zinc finger mediates the binding to H3K4me3.</text>
</comment>
<sequence length="391" mass="43977">MSSARSRKRRRSEAFADPVTIETAPIEYLEDPEIQSDDEEKVPDDETDEARQIRLEKEQEVWKAVREEHFEVVDQLALTAQRQISLTKELDQQSHDYQKKLQDTIRLYIAHRRAVASSQSQNIETPNAATDFSMNLSSDPVPASDAASQNAATDAHLPGTPLRNQLAVGTPQTPATPFLPQECVKEPKNSREMLGQIAWLIEELVKAGEEKVNLAETTYSAVKRHIRLIDHAIAEQRASIQNGAQAYLEKVTMPEKWSSRPQNVMSDDSEDELPLPPSVEPEIIAPPEPTTARRGKRKHSTAPAEEQSTSLKITLPAAPITYTPESTDPDEPKYCYCERISFGEMIACDNPPCKIEWFHLSCTGLTEVPSQSKKWYCDNCKASRKSGKRKR</sequence>
<dbReference type="PROSITE" id="PS01359">
    <property type="entry name" value="ZF_PHD_1"/>
    <property type="match status" value="1"/>
</dbReference>
<keyword evidence="4 10" id="KW-0863">Zinc-finger</keyword>
<keyword evidence="7 11" id="KW-0539">Nucleus</keyword>
<dbReference type="InterPro" id="IPR001965">
    <property type="entry name" value="Znf_PHD"/>
</dbReference>
<dbReference type="RefSeq" id="XP_060323858.1">
    <property type="nucleotide sequence ID" value="XM_060468109.1"/>
</dbReference>
<feature type="binding site" evidence="9">
    <location>
        <position position="377"/>
    </location>
    <ligand>
        <name>Zn(2+)</name>
        <dbReference type="ChEBI" id="CHEBI:29105"/>
        <label>2</label>
    </ligand>
</feature>
<evidence type="ECO:0000256" key="3">
    <source>
        <dbReference type="ARBA" id="ARBA00022723"/>
    </source>
</evidence>
<evidence type="ECO:0000256" key="1">
    <source>
        <dbReference type="ARBA" id="ARBA00004123"/>
    </source>
</evidence>